<feature type="transmembrane region" description="Helical" evidence="1">
    <location>
        <begin position="136"/>
        <end position="158"/>
    </location>
</feature>
<evidence type="ECO:0000256" key="1">
    <source>
        <dbReference type="SAM" id="Phobius"/>
    </source>
</evidence>
<gene>
    <name evidence="3" type="ORF">IQ251_12790</name>
</gene>
<proteinExistence type="predicted"/>
<feature type="transmembrane region" description="Helical" evidence="1">
    <location>
        <begin position="6"/>
        <end position="27"/>
    </location>
</feature>
<dbReference type="InterPro" id="IPR006976">
    <property type="entry name" value="VanZ-like"/>
</dbReference>
<evidence type="ECO:0000259" key="2">
    <source>
        <dbReference type="Pfam" id="PF04892"/>
    </source>
</evidence>
<feature type="transmembrane region" description="Helical" evidence="1">
    <location>
        <begin position="267"/>
        <end position="288"/>
    </location>
</feature>
<dbReference type="Proteomes" id="UP000598360">
    <property type="component" value="Unassembled WGS sequence"/>
</dbReference>
<evidence type="ECO:0000313" key="3">
    <source>
        <dbReference type="EMBL" id="MBE9375322.1"/>
    </source>
</evidence>
<protein>
    <submittedName>
        <fullName evidence="3">VanZ family protein</fullName>
    </submittedName>
</protein>
<dbReference type="AlphaFoldDB" id="A0A929G0Z8"/>
<dbReference type="RefSeq" id="WP_193928753.1">
    <property type="nucleotide sequence ID" value="NZ_JADEYC010000019.1"/>
</dbReference>
<keyword evidence="1" id="KW-0812">Transmembrane</keyword>
<keyword evidence="1" id="KW-0472">Membrane</keyword>
<feature type="transmembrane region" description="Helical" evidence="1">
    <location>
        <begin position="106"/>
        <end position="124"/>
    </location>
</feature>
<dbReference type="PANTHER" id="PTHR36834:SF1">
    <property type="entry name" value="INTEGRAL MEMBRANE PROTEIN"/>
    <property type="match status" value="1"/>
</dbReference>
<feature type="domain" description="VanZ-like" evidence="2">
    <location>
        <begin position="49"/>
        <end position="187"/>
    </location>
</feature>
<accession>A0A929G0Z8</accession>
<feature type="transmembrane region" description="Helical" evidence="1">
    <location>
        <begin position="170"/>
        <end position="191"/>
    </location>
</feature>
<organism evidence="3 4">
    <name type="scientific">Saccharopolyspora montiporae</name>
    <dbReference type="NCBI Taxonomy" id="2781240"/>
    <lineage>
        <taxon>Bacteria</taxon>
        <taxon>Bacillati</taxon>
        <taxon>Actinomycetota</taxon>
        <taxon>Actinomycetes</taxon>
        <taxon>Pseudonocardiales</taxon>
        <taxon>Pseudonocardiaceae</taxon>
        <taxon>Saccharopolyspora</taxon>
    </lineage>
</organism>
<keyword evidence="4" id="KW-1185">Reference proteome</keyword>
<dbReference type="PANTHER" id="PTHR36834">
    <property type="entry name" value="MEMBRANE PROTEIN-RELATED"/>
    <property type="match status" value="1"/>
</dbReference>
<sequence>MHPQLLPALLAAAVAAVAAVVLFVPYVARQHRRRGELGAGHVGLAGVALLYALALAAYVLVPFPQVSPGFCARHGTTPQWAPLRFLDDMVRSPASDGLAAVLRDPALTQILLNVALFVPFGMLVRHLGGRSVPAAALLGAGVSLFVESTQGTGIWFLYPCPYRLFDVDDLLANGSGALLGALLAPLLRLVPGQRVSDPDPSRARPVTAARRLLGAVCDLLLINLTGVLLGTVYRLGILAADGGLFAAQANPVESVPGHELIGFVEYWLPWVLLCVLAPLVGSGASPGQRAVRLTFRTRAGARPRRAARLLRSALGIGGFWLLFLVTGALEESAPALPTATGIVLVVSAVGIMLTRHGLSGALSGLRVTDNRAVRGPVAQPTEPVPA</sequence>
<dbReference type="Pfam" id="PF04892">
    <property type="entry name" value="VanZ"/>
    <property type="match status" value="1"/>
</dbReference>
<feature type="transmembrane region" description="Helical" evidence="1">
    <location>
        <begin position="212"/>
        <end position="233"/>
    </location>
</feature>
<reference evidence="3" key="1">
    <citation type="submission" date="2020-10" db="EMBL/GenBank/DDBJ databases">
        <title>Diversity and distribution of actinomycetes associated with coral in the coast of Hainan.</title>
        <authorList>
            <person name="Li F."/>
        </authorList>
    </citation>
    <scope>NUCLEOTIDE SEQUENCE</scope>
    <source>
        <strain evidence="3">HNM0983</strain>
    </source>
</reference>
<evidence type="ECO:0000313" key="4">
    <source>
        <dbReference type="Proteomes" id="UP000598360"/>
    </source>
</evidence>
<name>A0A929G0Z8_9PSEU</name>
<feature type="transmembrane region" description="Helical" evidence="1">
    <location>
        <begin position="39"/>
        <end position="60"/>
    </location>
</feature>
<keyword evidence="1" id="KW-1133">Transmembrane helix</keyword>
<dbReference type="InterPro" id="IPR053150">
    <property type="entry name" value="Teicoplanin_resist-assoc"/>
</dbReference>
<feature type="transmembrane region" description="Helical" evidence="1">
    <location>
        <begin position="309"/>
        <end position="329"/>
    </location>
</feature>
<dbReference type="EMBL" id="JADEYC010000019">
    <property type="protein sequence ID" value="MBE9375322.1"/>
    <property type="molecule type" value="Genomic_DNA"/>
</dbReference>
<comment type="caution">
    <text evidence="3">The sequence shown here is derived from an EMBL/GenBank/DDBJ whole genome shotgun (WGS) entry which is preliminary data.</text>
</comment>